<dbReference type="Gene3D" id="3.30.559.10">
    <property type="entry name" value="Chloramphenicol acetyltransferase-like domain"/>
    <property type="match status" value="1"/>
</dbReference>
<protein>
    <submittedName>
        <fullName evidence="7">Choline/Carnitine oacyltransferase superfamily protein</fullName>
    </submittedName>
</protein>
<evidence type="ECO:0000259" key="6">
    <source>
        <dbReference type="Pfam" id="PF00755"/>
    </source>
</evidence>
<keyword evidence="2 7" id="KW-0808">Transferase</keyword>
<feature type="region of interest" description="Disordered" evidence="5">
    <location>
        <begin position="151"/>
        <end position="170"/>
    </location>
</feature>
<evidence type="ECO:0000256" key="4">
    <source>
        <dbReference type="PIRSR" id="PIRSR600542-1"/>
    </source>
</evidence>
<feature type="active site" description="Proton acceptor" evidence="4">
    <location>
        <position position="368"/>
    </location>
</feature>
<evidence type="ECO:0000256" key="2">
    <source>
        <dbReference type="ARBA" id="ARBA00022679"/>
    </source>
</evidence>
<accession>L8HF59</accession>
<dbReference type="KEGG" id="acan:ACA1_069830"/>
<dbReference type="EMBL" id="KB007857">
    <property type="protein sequence ID" value="ELR23398.1"/>
    <property type="molecule type" value="Genomic_DNA"/>
</dbReference>
<dbReference type="OrthoDB" id="329835at2759"/>
<dbReference type="GeneID" id="14924372"/>
<name>L8HF59_ACACF</name>
<evidence type="ECO:0000313" key="8">
    <source>
        <dbReference type="Proteomes" id="UP000011083"/>
    </source>
</evidence>
<dbReference type="STRING" id="1257118.L8HF59"/>
<evidence type="ECO:0000256" key="3">
    <source>
        <dbReference type="ARBA" id="ARBA00023315"/>
    </source>
</evidence>
<keyword evidence="3 7" id="KW-0012">Acyltransferase</keyword>
<dbReference type="Gene3D" id="3.30.559.70">
    <property type="entry name" value="Choline/Carnitine o-acyltransferase, domain 2"/>
    <property type="match status" value="1"/>
</dbReference>
<evidence type="ECO:0000256" key="5">
    <source>
        <dbReference type="SAM" id="MobiDB-lite"/>
    </source>
</evidence>
<dbReference type="PANTHER" id="PTHR22589">
    <property type="entry name" value="CARNITINE O-ACYLTRANSFERASE"/>
    <property type="match status" value="1"/>
</dbReference>
<feature type="domain" description="Choline/carnitine acyltransferase" evidence="6">
    <location>
        <begin position="16"/>
        <end position="669"/>
    </location>
</feature>
<keyword evidence="8" id="KW-1185">Reference proteome</keyword>
<organism evidence="7 8">
    <name type="scientific">Acanthamoeba castellanii (strain ATCC 30010 / Neff)</name>
    <dbReference type="NCBI Taxonomy" id="1257118"/>
    <lineage>
        <taxon>Eukaryota</taxon>
        <taxon>Amoebozoa</taxon>
        <taxon>Discosea</taxon>
        <taxon>Longamoebia</taxon>
        <taxon>Centramoebida</taxon>
        <taxon>Acanthamoebidae</taxon>
        <taxon>Acanthamoeba</taxon>
    </lineage>
</organism>
<comment type="similarity">
    <text evidence="1">Belongs to the carnitine/choline acetyltransferase family.</text>
</comment>
<dbReference type="GO" id="GO:0016746">
    <property type="term" value="F:acyltransferase activity"/>
    <property type="evidence" value="ECO:0007669"/>
    <property type="project" value="UniProtKB-KW"/>
</dbReference>
<dbReference type="VEuPathDB" id="AmoebaDB:ACA1_069830"/>
<dbReference type="InterPro" id="IPR042231">
    <property type="entry name" value="Cho/carn_acyl_trans_2"/>
</dbReference>
<feature type="compositionally biased region" description="Low complexity" evidence="5">
    <location>
        <begin position="159"/>
        <end position="170"/>
    </location>
</feature>
<sequence length="711" mass="77367">MAALAEEVERLRTSPTAAQVQQWLAQHHHYHHDQHHHHLNGSTAGTQGNIYTQTFFSRLHLANRDPLPFGENYSVVLQPLTRRPRPRSASLAQVAACVTRAALAFWAGLSGPDRDQFLRRVEGTTTTTTGHSQLPECGQYHALFGSARLPAQGHDTQHSSPSPILFSSSSTSSSPSQASFVVACRGHLFAVTVPSRDVPSASAAGLRATLAAIARHVSGAQLRPASASGHHHQLMGLLTCMERDAAAALRARVAQQHPECKHVLSVVQDALFLVCLDDADADDSDGNVDSTASQVETDGVRVEAGELERRRRLRTVFNGVPDLARGQCNRWFEKGLQFIVASDRRQAGDGAGGDDGGADVMIGLNVEHSFADSGVVHKLCSFLWQEAQADEEDSGDDCYDGDEVQPYEWRHLNWGPLDDDDELRGQLSQVRVAVIEQTRALADTTVDCIVHGVGRQFFKDHSASPDACFQIALHIASCVDEAKYVWNLETLDARHYLDGRLMIADVFTAEFRALQAALFAHLAMDGDRGETGGDVDSGGARLRDALDACGENEGLVALFEKAIDAHLEVLARHKAGMESYLHLFLLTNEMGTLPDHPPHALTDNPTYEAAYRHHIVGSNLGNDAGMSPTSNLLRAWIEFVFSGIPPAQSMDVLGYMLADDHIKLTLTSRSAIRRSFLPTLVTALALVQRWARRRAAGHATIATTVSHPASL</sequence>
<dbReference type="Proteomes" id="UP000011083">
    <property type="component" value="Unassembled WGS sequence"/>
</dbReference>
<evidence type="ECO:0000256" key="1">
    <source>
        <dbReference type="ARBA" id="ARBA00005232"/>
    </source>
</evidence>
<gene>
    <name evidence="7" type="ORF">ACA1_069830</name>
</gene>
<dbReference type="RefSeq" id="XP_004352926.1">
    <property type="nucleotide sequence ID" value="XM_004352874.1"/>
</dbReference>
<dbReference type="Pfam" id="PF00755">
    <property type="entry name" value="Carn_acyltransf"/>
    <property type="match status" value="1"/>
</dbReference>
<dbReference type="InterPro" id="IPR039551">
    <property type="entry name" value="Cho/carn_acyl_trans"/>
</dbReference>
<dbReference type="InterPro" id="IPR023213">
    <property type="entry name" value="CAT-like_dom_sf"/>
</dbReference>
<dbReference type="InterPro" id="IPR000542">
    <property type="entry name" value="Carn_acyl_trans"/>
</dbReference>
<proteinExistence type="inferred from homology"/>
<dbReference type="SUPFAM" id="SSF52777">
    <property type="entry name" value="CoA-dependent acyltransferases"/>
    <property type="match status" value="2"/>
</dbReference>
<dbReference type="AlphaFoldDB" id="L8HF59"/>
<reference evidence="7 8" key="1">
    <citation type="journal article" date="2013" name="Genome Biol.">
        <title>Genome of Acanthamoeba castellanii highlights extensive lateral gene transfer and early evolution of tyrosine kinase signaling.</title>
        <authorList>
            <person name="Clarke M."/>
            <person name="Lohan A.J."/>
            <person name="Liu B."/>
            <person name="Lagkouvardos I."/>
            <person name="Roy S."/>
            <person name="Zafar N."/>
            <person name="Bertelli C."/>
            <person name="Schilde C."/>
            <person name="Kianianmomeni A."/>
            <person name="Burglin T.R."/>
            <person name="Frech C."/>
            <person name="Turcotte B."/>
            <person name="Kopec K.O."/>
            <person name="Synnott J.M."/>
            <person name="Choo C."/>
            <person name="Paponov I."/>
            <person name="Finkler A."/>
            <person name="Soon Heng Tan C."/>
            <person name="Hutchins A.P."/>
            <person name="Weinmeier T."/>
            <person name="Rattei T."/>
            <person name="Chu J.S."/>
            <person name="Gimenez G."/>
            <person name="Irimia M."/>
            <person name="Rigden D.J."/>
            <person name="Fitzpatrick D.A."/>
            <person name="Lorenzo-Morales J."/>
            <person name="Bateman A."/>
            <person name="Chiu C.H."/>
            <person name="Tang P."/>
            <person name="Hegemann P."/>
            <person name="Fromm H."/>
            <person name="Raoult D."/>
            <person name="Greub G."/>
            <person name="Miranda-Saavedra D."/>
            <person name="Chen N."/>
            <person name="Nash P."/>
            <person name="Ginger M.L."/>
            <person name="Horn M."/>
            <person name="Schaap P."/>
            <person name="Caler L."/>
            <person name="Loftus B."/>
        </authorList>
    </citation>
    <scope>NUCLEOTIDE SEQUENCE [LARGE SCALE GENOMIC DNA]</scope>
    <source>
        <strain evidence="7 8">Neff</strain>
    </source>
</reference>
<evidence type="ECO:0000313" key="7">
    <source>
        <dbReference type="EMBL" id="ELR23398.1"/>
    </source>
</evidence>